<evidence type="ECO:0000256" key="11">
    <source>
        <dbReference type="ARBA" id="ARBA00022723"/>
    </source>
</evidence>
<evidence type="ECO:0000256" key="6">
    <source>
        <dbReference type="ARBA" id="ARBA00019425"/>
    </source>
</evidence>
<keyword evidence="7" id="KW-0813">Transport</keyword>
<evidence type="ECO:0000313" key="17">
    <source>
        <dbReference type="EMBL" id="MFD1881990.1"/>
    </source>
</evidence>
<sequence>MRYITPLKAAEGLGASHTGTQQHWMLTVTAVALAVLTPFFLWAVGGAIGLDHPGVVAHFSRPFPSVVTGLFIVIGLLHFILGTRIMIDDYLKGGARKLAIIASVALSWLVIAVTVFALAKLVLN</sequence>
<protein>
    <recommendedName>
        <fullName evidence="6">Succinate dehydrogenase hydrophobic membrane anchor subunit</fullName>
    </recommendedName>
</protein>
<evidence type="ECO:0000256" key="7">
    <source>
        <dbReference type="ARBA" id="ARBA00022448"/>
    </source>
</evidence>
<proteinExistence type="predicted"/>
<dbReference type="SUPFAM" id="SSF81343">
    <property type="entry name" value="Fumarate reductase respiratory complex transmembrane subunits"/>
    <property type="match status" value="1"/>
</dbReference>
<comment type="cofactor">
    <cofactor evidence="1">
        <name>heme</name>
        <dbReference type="ChEBI" id="CHEBI:30413"/>
    </cofactor>
</comment>
<comment type="pathway">
    <text evidence="4">Carbohydrate metabolism; tricarboxylic acid cycle.</text>
</comment>
<dbReference type="InterPro" id="IPR034804">
    <property type="entry name" value="SQR/QFR_C/D"/>
</dbReference>
<evidence type="ECO:0000256" key="4">
    <source>
        <dbReference type="ARBA" id="ARBA00005163"/>
    </source>
</evidence>
<dbReference type="NCBIfam" id="TIGR02968">
    <property type="entry name" value="succ_dehyd_anc"/>
    <property type="match status" value="1"/>
</dbReference>
<evidence type="ECO:0000256" key="13">
    <source>
        <dbReference type="ARBA" id="ARBA00022989"/>
    </source>
</evidence>
<dbReference type="EMBL" id="JBHUEN010000022">
    <property type="protein sequence ID" value="MFD1881990.1"/>
    <property type="molecule type" value="Genomic_DNA"/>
</dbReference>
<keyword evidence="9" id="KW-0349">Heme</keyword>
<evidence type="ECO:0000256" key="16">
    <source>
        <dbReference type="SAM" id="Phobius"/>
    </source>
</evidence>
<dbReference type="RefSeq" id="WP_379142290.1">
    <property type="nucleotide sequence ID" value="NZ_JBHUEN010000022.1"/>
</dbReference>
<keyword evidence="8" id="KW-0816">Tricarboxylic acid cycle</keyword>
<comment type="caution">
    <text evidence="17">The sequence shown here is derived from an EMBL/GenBank/DDBJ whole genome shotgun (WGS) entry which is preliminary data.</text>
</comment>
<dbReference type="InterPro" id="IPR014312">
    <property type="entry name" value="Succ_DH_anchor"/>
</dbReference>
<evidence type="ECO:0000256" key="9">
    <source>
        <dbReference type="ARBA" id="ARBA00022617"/>
    </source>
</evidence>
<dbReference type="Gene3D" id="1.20.1300.10">
    <property type="entry name" value="Fumarate reductase/succinate dehydrogenase, transmembrane subunit"/>
    <property type="match status" value="1"/>
</dbReference>
<dbReference type="Proteomes" id="UP001597213">
    <property type="component" value="Unassembled WGS sequence"/>
</dbReference>
<accession>A0ABW4R7L2</accession>
<evidence type="ECO:0000256" key="1">
    <source>
        <dbReference type="ARBA" id="ARBA00001971"/>
    </source>
</evidence>
<comment type="function">
    <text evidence="2">Membrane-anchoring subunit of succinate dehydrogenase (SDH).</text>
</comment>
<keyword evidence="15 16" id="KW-0472">Membrane</keyword>
<dbReference type="CDD" id="cd03495">
    <property type="entry name" value="SQR_TypeC_SdhD_like"/>
    <property type="match status" value="1"/>
</dbReference>
<keyword evidence="13 16" id="KW-1133">Transmembrane helix</keyword>
<evidence type="ECO:0000256" key="10">
    <source>
        <dbReference type="ARBA" id="ARBA00022692"/>
    </source>
</evidence>
<comment type="subunit">
    <text evidence="5">Part of an enzyme complex containing four subunits: a flavoprotein, an iron-sulfur protein, plus two membrane-anchoring proteins, SdhC and SdhD.</text>
</comment>
<organism evidence="17 18">
    <name type="scientific">Paracoccus pacificus</name>
    <dbReference type="NCBI Taxonomy" id="1463598"/>
    <lineage>
        <taxon>Bacteria</taxon>
        <taxon>Pseudomonadati</taxon>
        <taxon>Pseudomonadota</taxon>
        <taxon>Alphaproteobacteria</taxon>
        <taxon>Rhodobacterales</taxon>
        <taxon>Paracoccaceae</taxon>
        <taxon>Paracoccus</taxon>
    </lineage>
</organism>
<feature type="transmembrane region" description="Helical" evidence="16">
    <location>
        <begin position="24"/>
        <end position="45"/>
    </location>
</feature>
<evidence type="ECO:0000256" key="2">
    <source>
        <dbReference type="ARBA" id="ARBA00004050"/>
    </source>
</evidence>
<evidence type="ECO:0000313" key="18">
    <source>
        <dbReference type="Proteomes" id="UP001597213"/>
    </source>
</evidence>
<evidence type="ECO:0000256" key="8">
    <source>
        <dbReference type="ARBA" id="ARBA00022532"/>
    </source>
</evidence>
<keyword evidence="12" id="KW-0249">Electron transport</keyword>
<feature type="transmembrane region" description="Helical" evidence="16">
    <location>
        <begin position="65"/>
        <end position="86"/>
    </location>
</feature>
<evidence type="ECO:0000256" key="12">
    <source>
        <dbReference type="ARBA" id="ARBA00022982"/>
    </source>
</evidence>
<keyword evidence="18" id="KW-1185">Reference proteome</keyword>
<keyword evidence="11" id="KW-0479">Metal-binding</keyword>
<evidence type="ECO:0000256" key="5">
    <source>
        <dbReference type="ARBA" id="ARBA00011558"/>
    </source>
</evidence>
<evidence type="ECO:0000256" key="14">
    <source>
        <dbReference type="ARBA" id="ARBA00023004"/>
    </source>
</evidence>
<reference evidence="18" key="1">
    <citation type="journal article" date="2019" name="Int. J. Syst. Evol. Microbiol.">
        <title>The Global Catalogue of Microorganisms (GCM) 10K type strain sequencing project: providing services to taxonomists for standard genome sequencing and annotation.</title>
        <authorList>
            <consortium name="The Broad Institute Genomics Platform"/>
            <consortium name="The Broad Institute Genome Sequencing Center for Infectious Disease"/>
            <person name="Wu L."/>
            <person name="Ma J."/>
        </authorList>
    </citation>
    <scope>NUCLEOTIDE SEQUENCE [LARGE SCALE GENOMIC DNA]</scope>
    <source>
        <strain evidence="18">CCUG 56029</strain>
    </source>
</reference>
<name>A0ABW4R7L2_9RHOB</name>
<evidence type="ECO:0000256" key="3">
    <source>
        <dbReference type="ARBA" id="ARBA00004141"/>
    </source>
</evidence>
<keyword evidence="10 16" id="KW-0812">Transmembrane</keyword>
<comment type="subcellular location">
    <subcellularLocation>
        <location evidence="3">Membrane</location>
        <topology evidence="3">Multi-pass membrane protein</topology>
    </subcellularLocation>
</comment>
<feature type="transmembrane region" description="Helical" evidence="16">
    <location>
        <begin position="98"/>
        <end position="119"/>
    </location>
</feature>
<keyword evidence="14" id="KW-0408">Iron</keyword>
<gene>
    <name evidence="17" type="primary">sdhD</name>
    <name evidence="17" type="ORF">ACFSCT_09700</name>
</gene>
<dbReference type="InterPro" id="IPR000701">
    <property type="entry name" value="SuccDH_FuR_B_TM-su"/>
</dbReference>
<evidence type="ECO:0000256" key="15">
    <source>
        <dbReference type="ARBA" id="ARBA00023136"/>
    </source>
</evidence>
<dbReference type="Pfam" id="PF01127">
    <property type="entry name" value="Sdh_cyt"/>
    <property type="match status" value="1"/>
</dbReference>